<evidence type="ECO:0000313" key="11">
    <source>
        <dbReference type="Proteomes" id="UP000324760"/>
    </source>
</evidence>
<dbReference type="InterPro" id="IPR052155">
    <property type="entry name" value="Biofilm_reg_signaling"/>
</dbReference>
<dbReference type="Gene3D" id="3.20.20.450">
    <property type="entry name" value="EAL domain"/>
    <property type="match status" value="1"/>
</dbReference>
<dbReference type="OrthoDB" id="8416215at2"/>
<dbReference type="Gene3D" id="3.30.450.20">
    <property type="entry name" value="PAS domain"/>
    <property type="match status" value="2"/>
</dbReference>
<dbReference type="InterPro" id="IPR001633">
    <property type="entry name" value="EAL_dom"/>
</dbReference>
<dbReference type="Gene3D" id="3.30.70.270">
    <property type="match status" value="1"/>
</dbReference>
<dbReference type="Gene3D" id="3.30.450.40">
    <property type="match status" value="1"/>
</dbReference>
<evidence type="ECO:0000256" key="3">
    <source>
        <dbReference type="ARBA" id="ARBA00022636"/>
    </source>
</evidence>
<dbReference type="InterPro" id="IPR001610">
    <property type="entry name" value="PAC"/>
</dbReference>
<dbReference type="InterPro" id="IPR043128">
    <property type="entry name" value="Rev_trsase/Diguanyl_cyclase"/>
</dbReference>
<keyword evidence="5" id="KW-1133">Transmembrane helix</keyword>
<protein>
    <recommendedName>
        <fullName evidence="2">cyclic-guanylate-specific phosphodiesterase</fullName>
        <ecNumber evidence="2">3.1.4.52</ecNumber>
    </recommendedName>
</protein>
<dbReference type="NCBIfam" id="TIGR00229">
    <property type="entry name" value="sensory_box"/>
    <property type="match status" value="2"/>
</dbReference>
<dbReference type="SMART" id="SM00065">
    <property type="entry name" value="GAF"/>
    <property type="match status" value="1"/>
</dbReference>
<dbReference type="SMART" id="SM00086">
    <property type="entry name" value="PAC"/>
    <property type="match status" value="2"/>
</dbReference>
<name>A0A5P1R8I7_9GAMM</name>
<evidence type="ECO:0000256" key="5">
    <source>
        <dbReference type="SAM" id="Phobius"/>
    </source>
</evidence>
<dbReference type="SMART" id="SM00052">
    <property type="entry name" value="EAL"/>
    <property type="match status" value="1"/>
</dbReference>
<feature type="domain" description="PAC" evidence="7">
    <location>
        <begin position="743"/>
        <end position="795"/>
    </location>
</feature>
<feature type="domain" description="GGDEF" evidence="9">
    <location>
        <begin position="827"/>
        <end position="960"/>
    </location>
</feature>
<dbReference type="InterPro" id="IPR035965">
    <property type="entry name" value="PAS-like_dom_sf"/>
</dbReference>
<evidence type="ECO:0000259" key="6">
    <source>
        <dbReference type="PROSITE" id="PS50112"/>
    </source>
</evidence>
<dbReference type="SUPFAM" id="SSF55073">
    <property type="entry name" value="Nucleotide cyclase"/>
    <property type="match status" value="1"/>
</dbReference>
<dbReference type="Pfam" id="PF08448">
    <property type="entry name" value="PAS_4"/>
    <property type="match status" value="1"/>
</dbReference>
<dbReference type="InterPro" id="IPR000160">
    <property type="entry name" value="GGDEF_dom"/>
</dbReference>
<dbReference type="PANTHER" id="PTHR44757:SF2">
    <property type="entry name" value="BIOFILM ARCHITECTURE MAINTENANCE PROTEIN MBAA"/>
    <property type="match status" value="1"/>
</dbReference>
<dbReference type="SMART" id="SM00267">
    <property type="entry name" value="GGDEF"/>
    <property type="match status" value="1"/>
</dbReference>
<dbReference type="FunFam" id="3.20.20.450:FF:000001">
    <property type="entry name" value="Cyclic di-GMP phosphodiesterase yahA"/>
    <property type="match status" value="1"/>
</dbReference>
<dbReference type="EMBL" id="CP043869">
    <property type="protein sequence ID" value="QEQ95651.1"/>
    <property type="molecule type" value="Genomic_DNA"/>
</dbReference>
<dbReference type="Pfam" id="PF00989">
    <property type="entry name" value="PAS"/>
    <property type="match status" value="1"/>
</dbReference>
<feature type="transmembrane region" description="Helical" evidence="5">
    <location>
        <begin position="343"/>
        <end position="362"/>
    </location>
</feature>
<dbReference type="Pfam" id="PF00990">
    <property type="entry name" value="GGDEF"/>
    <property type="match status" value="1"/>
</dbReference>
<keyword evidence="5" id="KW-0812">Transmembrane</keyword>
<dbReference type="SUPFAM" id="SSF55781">
    <property type="entry name" value="GAF domain-like"/>
    <property type="match status" value="1"/>
</dbReference>
<dbReference type="PANTHER" id="PTHR44757">
    <property type="entry name" value="DIGUANYLATE CYCLASE DGCP"/>
    <property type="match status" value="1"/>
</dbReference>
<gene>
    <name evidence="10" type="ORF">F0U83_02430</name>
</gene>
<feature type="domain" description="PAC" evidence="7">
    <location>
        <begin position="455"/>
        <end position="507"/>
    </location>
</feature>
<comment type="catalytic activity">
    <reaction evidence="4">
        <text>3',3'-c-di-GMP + H2O = 5'-phosphoguanylyl(3'-&gt;5')guanosine + H(+)</text>
        <dbReference type="Rhea" id="RHEA:24902"/>
        <dbReference type="ChEBI" id="CHEBI:15377"/>
        <dbReference type="ChEBI" id="CHEBI:15378"/>
        <dbReference type="ChEBI" id="CHEBI:58754"/>
        <dbReference type="ChEBI" id="CHEBI:58805"/>
        <dbReference type="EC" id="3.1.4.52"/>
    </reaction>
    <physiologicalReaction direction="left-to-right" evidence="4">
        <dbReference type="Rhea" id="RHEA:24903"/>
    </physiologicalReaction>
</comment>
<organism evidence="10 11">
    <name type="scientific">Neptunomonas concharum</name>
    <dbReference type="NCBI Taxonomy" id="1031538"/>
    <lineage>
        <taxon>Bacteria</taxon>
        <taxon>Pseudomonadati</taxon>
        <taxon>Pseudomonadota</taxon>
        <taxon>Gammaproteobacteria</taxon>
        <taxon>Oceanospirillales</taxon>
        <taxon>Oceanospirillaceae</taxon>
        <taxon>Neptunomonas</taxon>
    </lineage>
</organism>
<dbReference type="PROSITE" id="PS50887">
    <property type="entry name" value="GGDEF"/>
    <property type="match status" value="1"/>
</dbReference>
<dbReference type="PROSITE" id="PS50113">
    <property type="entry name" value="PAC"/>
    <property type="match status" value="2"/>
</dbReference>
<dbReference type="InterPro" id="IPR029016">
    <property type="entry name" value="GAF-like_dom_sf"/>
</dbReference>
<keyword evidence="11" id="KW-1185">Reference proteome</keyword>
<dbReference type="FunFam" id="3.30.70.270:FF:000001">
    <property type="entry name" value="Diguanylate cyclase domain protein"/>
    <property type="match status" value="1"/>
</dbReference>
<accession>A0A5P1R8I7</accession>
<dbReference type="AlphaFoldDB" id="A0A5P1R8I7"/>
<proteinExistence type="predicted"/>
<evidence type="ECO:0000259" key="7">
    <source>
        <dbReference type="PROSITE" id="PS50113"/>
    </source>
</evidence>
<dbReference type="InterPro" id="IPR007487">
    <property type="entry name" value="ABC_transpt-TYRBP-like"/>
</dbReference>
<dbReference type="SMART" id="SM00091">
    <property type="entry name" value="PAS"/>
    <property type="match status" value="2"/>
</dbReference>
<dbReference type="Pfam" id="PF00563">
    <property type="entry name" value="EAL"/>
    <property type="match status" value="1"/>
</dbReference>
<dbReference type="GO" id="GO:0071111">
    <property type="term" value="F:cyclic-guanylate-specific phosphodiesterase activity"/>
    <property type="evidence" value="ECO:0007669"/>
    <property type="project" value="UniProtKB-EC"/>
</dbReference>
<dbReference type="InterPro" id="IPR013767">
    <property type="entry name" value="PAS_fold"/>
</dbReference>
<feature type="domain" description="PAS" evidence="6">
    <location>
        <begin position="670"/>
        <end position="714"/>
    </location>
</feature>
<dbReference type="Gene3D" id="3.40.50.2300">
    <property type="match status" value="2"/>
</dbReference>
<dbReference type="InterPro" id="IPR000014">
    <property type="entry name" value="PAS"/>
</dbReference>
<evidence type="ECO:0000259" key="8">
    <source>
        <dbReference type="PROSITE" id="PS50883"/>
    </source>
</evidence>
<dbReference type="CDD" id="cd01949">
    <property type="entry name" value="GGDEF"/>
    <property type="match status" value="1"/>
</dbReference>
<dbReference type="InterPro" id="IPR003018">
    <property type="entry name" value="GAF"/>
</dbReference>
<evidence type="ECO:0000256" key="1">
    <source>
        <dbReference type="ARBA" id="ARBA00001946"/>
    </source>
</evidence>
<dbReference type="InterPro" id="IPR000700">
    <property type="entry name" value="PAS-assoc_C"/>
</dbReference>
<feature type="domain" description="EAL" evidence="8">
    <location>
        <begin position="969"/>
        <end position="1223"/>
    </location>
</feature>
<dbReference type="Proteomes" id="UP000324760">
    <property type="component" value="Chromosome"/>
</dbReference>
<dbReference type="CDD" id="cd01948">
    <property type="entry name" value="EAL"/>
    <property type="match status" value="1"/>
</dbReference>
<dbReference type="Pfam" id="PF04392">
    <property type="entry name" value="ABC_sub_bind"/>
    <property type="match status" value="1"/>
</dbReference>
<reference evidence="10 11" key="1">
    <citation type="journal article" date="2019" name="Biochem. Eng. J.">
        <title>Metabolic engineering of the marine bacteria Neptunomonas concharum for the production of acetoin and meso-2,3-butanediol from acetate.</title>
        <authorList>
            <person name="Li W."/>
            <person name="Pu N."/>
            <person name="Liu C.-X."/>
            <person name="Yuan Q.-P."/>
            <person name="Li Z.-J."/>
        </authorList>
    </citation>
    <scope>NUCLEOTIDE SEQUENCE [LARGE SCALE GENOMIC DNA]</scope>
    <source>
        <strain evidence="10 11">JCM17730</strain>
    </source>
</reference>
<evidence type="ECO:0000256" key="4">
    <source>
        <dbReference type="ARBA" id="ARBA00051114"/>
    </source>
</evidence>
<evidence type="ECO:0000313" key="10">
    <source>
        <dbReference type="EMBL" id="QEQ95651.1"/>
    </source>
</evidence>
<dbReference type="KEGG" id="ncu:F0U83_02430"/>
<dbReference type="SUPFAM" id="SSF141868">
    <property type="entry name" value="EAL domain-like"/>
    <property type="match status" value="1"/>
</dbReference>
<evidence type="ECO:0000259" key="9">
    <source>
        <dbReference type="PROSITE" id="PS50887"/>
    </source>
</evidence>
<dbReference type="SUPFAM" id="SSF55785">
    <property type="entry name" value="PYP-like sensor domain (PAS domain)"/>
    <property type="match status" value="2"/>
</dbReference>
<dbReference type="InterPro" id="IPR029787">
    <property type="entry name" value="Nucleotide_cyclase"/>
</dbReference>
<dbReference type="InterPro" id="IPR013656">
    <property type="entry name" value="PAS_4"/>
</dbReference>
<evidence type="ECO:0000256" key="2">
    <source>
        <dbReference type="ARBA" id="ARBA00012282"/>
    </source>
</evidence>
<comment type="cofactor">
    <cofactor evidence="1">
        <name>Mg(2+)</name>
        <dbReference type="ChEBI" id="CHEBI:18420"/>
    </cofactor>
</comment>
<dbReference type="InterPro" id="IPR035919">
    <property type="entry name" value="EAL_sf"/>
</dbReference>
<dbReference type="EC" id="3.1.4.52" evidence="2"/>
<dbReference type="PROSITE" id="PS50883">
    <property type="entry name" value="EAL"/>
    <property type="match status" value="1"/>
</dbReference>
<keyword evidence="5" id="KW-0472">Membrane</keyword>
<keyword evidence="3" id="KW-0973">c-di-GMP</keyword>
<dbReference type="PROSITE" id="PS50112">
    <property type="entry name" value="PAS"/>
    <property type="match status" value="2"/>
</dbReference>
<feature type="domain" description="PAS" evidence="6">
    <location>
        <begin position="382"/>
        <end position="446"/>
    </location>
</feature>
<dbReference type="CDD" id="cd00130">
    <property type="entry name" value="PAS"/>
    <property type="match status" value="2"/>
</dbReference>
<dbReference type="NCBIfam" id="TIGR00254">
    <property type="entry name" value="GGDEF"/>
    <property type="match status" value="1"/>
</dbReference>
<dbReference type="Pfam" id="PF13185">
    <property type="entry name" value="GAF_2"/>
    <property type="match status" value="1"/>
</dbReference>
<dbReference type="GO" id="GO:0071732">
    <property type="term" value="P:cellular response to nitric oxide"/>
    <property type="evidence" value="ECO:0007669"/>
    <property type="project" value="UniProtKB-ARBA"/>
</dbReference>
<sequence length="1228" mass="138152">MRLPKWTRPLVCLFFFSTLSQEGIAVDVSYGRTILVINSYHQGFPWSDGILKGVDQRFTELGIPVDLQIEYLDTKRFSPEKMFPLVANVLKEKDIQHVDAILATDNNALSFAIKYRSALFGNIPLVFVGVNNFSPEIIEGEPSVTGIAEVTDPVANFKLIKHMHPDMERLLLVSDATPSGMAEQQRFAQHAEQYAQDFVVETYSSWTVSELKARLAKLTDDTIVFRLPLHKDKEGLTMTLQESVGILLENSPVPVYSAWDTAIAQGAVGGFVATSTLQGKFAADYLIEILKGRPISELPVMAQSPSEPVFNGRSMEKYGLDPKALPSNAVILNPVKKPHYSDYLLVILGLLLFSLLWFVYLWRLNQRRLGNLSDQFSHVVDESTLLTTLMDSNSDHIYAKALDGKYLACNQSFADFIGAPKEDVVGCMADSFFPAELVEVIDEQDKWVFSKGEEITRESWVKGAKDRMALIECIKTPLRNNSGRLIGLLAVNRDITRRYYENEQLRQNSKVLDMLIRGVPLTPILEEIAAGLEKVYPDCLCSILLMDKERQHLVHGAAPSLPDFYIDAINGVEIGDGVGSCGTAAWKKELVIVEDIDTHPYWKDYKSLAKQAGLASCWSQPVMGTGNDILGTFAFYQRKPSSPTYEHLAMIEQSARLVSLALERKQVEEELNKLSRAVEQSPTMVIITDALGIIEYVNEEFSDVTGYQLSEVRGLTPAILNAGETEGAFYKDMWETIKSGHDWHGEMRNKTKSGQIYWSMLSISPILNEQGEITHFIGVSEDISSQKKTQEQIEQLAFYDPLTRLGNRRLFREQLEFELKKAKRNDSIFALFYLDLDNFKQVNDTLGHDVGDRLLQALADRIRQTLRHSDLIARLGGDEFIALLPDVSGPKEAGVVAEKLLAAICQPLQLGGSEIEATVSLGVTMAPTDGEDWPVLMKNADLAMYRAKRKGRNNYQFFTREMNEEVLNRVNMEHQLRNALERQEFCLHYQPQWTIMSELQPVCLEALIRWNHPERGRVSPAEFIPIAEDLGLIVELGEWVLNQACLQGKQLIDSGHHIRIAVNLSMRQFFDPELLNKISAALAKHQFPASLLELEITESMIMEDVETVIETLQELKKLGVSLAIDDFGTGYSSLSYLKRLPFDHLKVDASFVRDIPHDKNDMEITAAVIAMAHKLGLKVVAEGIETHDQLAFLRENSCEMGQGFLLAKPASMEDIMRLIDVEFDYHID</sequence>